<feature type="compositionally biased region" description="Polar residues" evidence="1">
    <location>
        <begin position="350"/>
        <end position="359"/>
    </location>
</feature>
<sequence>MDFSTLSRRELQTLCKRNKLPANLTNVAMADSLKNLELVEGIEELLNQSPQKTMNGSLSIPRTAGRTSVRRKPIIEEPESSQTLTRSRRGTRREVAEEVVDQEKTEVVPKTPAAPSTRRRAPATSACQKMETQKETSSVQKSVYNTRRSVRLLEKTMASLSLGYENTMPLKMNELSTEMNNDSEKTDDCSVDEGSSMQTVSEASSERVDVSEVSLENEGQLKGDVEENSKADVIEVDDFEQKSEAESEVYESKSTSDDIVVSEVMDAAYDKKPNDEGTENCLAAKVSDDISAEDMDHFIAAENPEDNITTVEDQNLENDGSDSKSAAGETEEVKDVANVEEAAKPKALTLSLSGEQQPMLSGKDSVPEADYNEKFDFESDSVKDGDIESDSTEGVFSEDEATDENLVECEEFESSKTESMTEEGSDDDITEEGEEFGEGSLVDANNGNEVAEVVAVANVQEINNSEVDVCVKGAPALDKAPTLPPLEAEQLSLQFPRPTFSKPGKSPSKKRSEVTSCIFDDNEENIDDGNDNGGVEIKRDADATGKDSGESELEAKSLRQLRKMLKSQLKIKTEDKTVEKPRTALQEVPENQMAGSGN</sequence>
<evidence type="ECO:0000256" key="1">
    <source>
        <dbReference type="SAM" id="MobiDB-lite"/>
    </source>
</evidence>
<dbReference type="Gramene" id="mRNA:MD01G0194600">
    <property type="protein sequence ID" value="mRNA:MD01G0194600"/>
    <property type="gene ID" value="MD01G0194600"/>
</dbReference>
<feature type="compositionally biased region" description="Acidic residues" evidence="1">
    <location>
        <begin position="387"/>
        <end position="412"/>
    </location>
</feature>
<protein>
    <submittedName>
        <fullName evidence="2">Uncharacterized protein</fullName>
    </submittedName>
</protein>
<proteinExistence type="predicted"/>
<dbReference type="SMR" id="A0A498KKA3"/>
<comment type="caution">
    <text evidence="2">The sequence shown here is derived from an EMBL/GenBank/DDBJ whole genome shotgun (WGS) entry which is preliminary data.</text>
</comment>
<feature type="region of interest" description="Disordered" evidence="1">
    <location>
        <begin position="572"/>
        <end position="598"/>
    </location>
</feature>
<dbReference type="AlphaFoldDB" id="A0A498KKA3"/>
<feature type="compositionally biased region" description="Basic and acidic residues" evidence="1">
    <location>
        <begin position="331"/>
        <end position="344"/>
    </location>
</feature>
<feature type="compositionally biased region" description="Basic and acidic residues" evidence="1">
    <location>
        <begin position="572"/>
        <end position="582"/>
    </location>
</feature>
<dbReference type="EMBL" id="RDQH01000327">
    <property type="protein sequence ID" value="RXI08158.1"/>
    <property type="molecule type" value="Genomic_DNA"/>
</dbReference>
<feature type="compositionally biased region" description="Acidic residues" evidence="1">
    <location>
        <begin position="520"/>
        <end position="530"/>
    </location>
</feature>
<reference evidence="2 3" key="1">
    <citation type="submission" date="2018-10" db="EMBL/GenBank/DDBJ databases">
        <title>A high-quality apple genome assembly.</title>
        <authorList>
            <person name="Hu J."/>
        </authorList>
    </citation>
    <scope>NUCLEOTIDE SEQUENCE [LARGE SCALE GENOMIC DNA]</scope>
    <source>
        <strain evidence="3">cv. HFTH1</strain>
        <tissue evidence="2">Young leaf</tissue>
    </source>
</reference>
<dbReference type="Proteomes" id="UP000290289">
    <property type="component" value="Chromosome 1"/>
</dbReference>
<evidence type="ECO:0000313" key="2">
    <source>
        <dbReference type="EMBL" id="RXI08158.1"/>
    </source>
</evidence>
<dbReference type="OrthoDB" id="1916794at2759"/>
<evidence type="ECO:0000313" key="3">
    <source>
        <dbReference type="Proteomes" id="UP000290289"/>
    </source>
</evidence>
<feature type="region of interest" description="Disordered" evidence="1">
    <location>
        <begin position="301"/>
        <end position="446"/>
    </location>
</feature>
<feature type="compositionally biased region" description="Acidic residues" evidence="1">
    <location>
        <begin position="420"/>
        <end position="437"/>
    </location>
</feature>
<feature type="compositionally biased region" description="Basic and acidic residues" evidence="1">
    <location>
        <begin position="92"/>
        <end position="107"/>
    </location>
</feature>
<dbReference type="STRING" id="3750.A0A498KKA3"/>
<dbReference type="KEGG" id="mdm:103444652"/>
<feature type="compositionally biased region" description="Low complexity" evidence="1">
    <location>
        <begin position="111"/>
        <end position="126"/>
    </location>
</feature>
<accession>A0A498KKA3</accession>
<feature type="compositionally biased region" description="Basic and acidic residues" evidence="1">
    <location>
        <begin position="536"/>
        <end position="554"/>
    </location>
</feature>
<feature type="region of interest" description="Disordered" evidence="1">
    <location>
        <begin position="180"/>
        <end position="208"/>
    </location>
</feature>
<keyword evidence="3" id="KW-1185">Reference proteome</keyword>
<dbReference type="PANTHER" id="PTHR33621:SF2">
    <property type="entry name" value="RIBOSOMAL L1 DOMAIN-CONTAINING PROTEIN"/>
    <property type="match status" value="1"/>
</dbReference>
<feature type="compositionally biased region" description="Basic and acidic residues" evidence="1">
    <location>
        <begin position="371"/>
        <end position="386"/>
    </location>
</feature>
<feature type="region of interest" description="Disordered" evidence="1">
    <location>
        <begin position="476"/>
        <end position="554"/>
    </location>
</feature>
<gene>
    <name evidence="2" type="ORF">DVH24_022302</name>
</gene>
<feature type="compositionally biased region" description="Polar residues" evidence="1">
    <location>
        <begin position="193"/>
        <end position="203"/>
    </location>
</feature>
<dbReference type="PANTHER" id="PTHR33621">
    <property type="entry name" value="ASPARTIC/GLUTAMIC ACID-RICH PROTEIN"/>
    <property type="match status" value="1"/>
</dbReference>
<organism evidence="2 3">
    <name type="scientific">Malus domestica</name>
    <name type="common">Apple</name>
    <name type="synonym">Pyrus malus</name>
    <dbReference type="NCBI Taxonomy" id="3750"/>
    <lineage>
        <taxon>Eukaryota</taxon>
        <taxon>Viridiplantae</taxon>
        <taxon>Streptophyta</taxon>
        <taxon>Embryophyta</taxon>
        <taxon>Tracheophyta</taxon>
        <taxon>Spermatophyta</taxon>
        <taxon>Magnoliopsida</taxon>
        <taxon>eudicotyledons</taxon>
        <taxon>Gunneridae</taxon>
        <taxon>Pentapetalae</taxon>
        <taxon>rosids</taxon>
        <taxon>fabids</taxon>
        <taxon>Rosales</taxon>
        <taxon>Rosaceae</taxon>
        <taxon>Amygdaloideae</taxon>
        <taxon>Maleae</taxon>
        <taxon>Malus</taxon>
    </lineage>
</organism>
<feature type="region of interest" description="Disordered" evidence="1">
    <location>
        <begin position="74"/>
        <end position="142"/>
    </location>
</feature>
<name>A0A498KKA3_MALDO</name>